<dbReference type="HOGENOM" id="CLU_024804_0_0_1"/>
<keyword evidence="4" id="KW-1185">Reference proteome</keyword>
<evidence type="ECO:0000256" key="1">
    <source>
        <dbReference type="SAM" id="Coils"/>
    </source>
</evidence>
<evidence type="ECO:0000313" key="3">
    <source>
        <dbReference type="EMBL" id="EJU03122.1"/>
    </source>
</evidence>
<feature type="coiled-coil region" evidence="1">
    <location>
        <begin position="360"/>
        <end position="421"/>
    </location>
</feature>
<dbReference type="OrthoDB" id="5424209at2759"/>
<feature type="compositionally biased region" description="Acidic residues" evidence="2">
    <location>
        <begin position="179"/>
        <end position="205"/>
    </location>
</feature>
<dbReference type="AlphaFoldDB" id="M5GAW3"/>
<dbReference type="OMA" id="PSEFKYP"/>
<dbReference type="GeneID" id="63691900"/>
<gene>
    <name evidence="3" type="ORF">DACRYDRAFT_88149</name>
</gene>
<keyword evidence="1" id="KW-0175">Coiled coil</keyword>
<feature type="region of interest" description="Disordered" evidence="2">
    <location>
        <begin position="178"/>
        <end position="205"/>
    </location>
</feature>
<evidence type="ECO:0000256" key="2">
    <source>
        <dbReference type="SAM" id="MobiDB-lite"/>
    </source>
</evidence>
<dbReference type="RefSeq" id="XP_040630016.1">
    <property type="nucleotide sequence ID" value="XM_040776838.1"/>
</dbReference>
<dbReference type="Proteomes" id="UP000030653">
    <property type="component" value="Unassembled WGS sequence"/>
</dbReference>
<organism evidence="3 4">
    <name type="scientific">Dacryopinax primogenitus (strain DJM 731)</name>
    <name type="common">Brown rot fungus</name>
    <dbReference type="NCBI Taxonomy" id="1858805"/>
    <lineage>
        <taxon>Eukaryota</taxon>
        <taxon>Fungi</taxon>
        <taxon>Dikarya</taxon>
        <taxon>Basidiomycota</taxon>
        <taxon>Agaricomycotina</taxon>
        <taxon>Dacrymycetes</taxon>
        <taxon>Dacrymycetales</taxon>
        <taxon>Dacrymycetaceae</taxon>
        <taxon>Dacryopinax</taxon>
    </lineage>
</organism>
<dbReference type="EMBL" id="JH795860">
    <property type="protein sequence ID" value="EJU03122.1"/>
    <property type="molecule type" value="Genomic_DNA"/>
</dbReference>
<proteinExistence type="predicted"/>
<accession>M5GAW3</accession>
<name>M5GAW3_DACPD</name>
<evidence type="ECO:0000313" key="4">
    <source>
        <dbReference type="Proteomes" id="UP000030653"/>
    </source>
</evidence>
<protein>
    <submittedName>
        <fullName evidence="3">Uncharacterized protein</fullName>
    </submittedName>
</protein>
<reference evidence="3 4" key="1">
    <citation type="journal article" date="2012" name="Science">
        <title>The Paleozoic origin of enzymatic lignin decomposition reconstructed from 31 fungal genomes.</title>
        <authorList>
            <person name="Floudas D."/>
            <person name="Binder M."/>
            <person name="Riley R."/>
            <person name="Barry K."/>
            <person name="Blanchette R.A."/>
            <person name="Henrissat B."/>
            <person name="Martinez A.T."/>
            <person name="Otillar R."/>
            <person name="Spatafora J.W."/>
            <person name="Yadav J.S."/>
            <person name="Aerts A."/>
            <person name="Benoit I."/>
            <person name="Boyd A."/>
            <person name="Carlson A."/>
            <person name="Copeland A."/>
            <person name="Coutinho P.M."/>
            <person name="de Vries R.P."/>
            <person name="Ferreira P."/>
            <person name="Findley K."/>
            <person name="Foster B."/>
            <person name="Gaskell J."/>
            <person name="Glotzer D."/>
            <person name="Gorecki P."/>
            <person name="Heitman J."/>
            <person name="Hesse C."/>
            <person name="Hori C."/>
            <person name="Igarashi K."/>
            <person name="Jurgens J.A."/>
            <person name="Kallen N."/>
            <person name="Kersten P."/>
            <person name="Kohler A."/>
            <person name="Kuees U."/>
            <person name="Kumar T.K.A."/>
            <person name="Kuo A."/>
            <person name="LaButti K."/>
            <person name="Larrondo L.F."/>
            <person name="Lindquist E."/>
            <person name="Ling A."/>
            <person name="Lombard V."/>
            <person name="Lucas S."/>
            <person name="Lundell T."/>
            <person name="Martin R."/>
            <person name="McLaughlin D.J."/>
            <person name="Morgenstern I."/>
            <person name="Morin E."/>
            <person name="Murat C."/>
            <person name="Nagy L.G."/>
            <person name="Nolan M."/>
            <person name="Ohm R.A."/>
            <person name="Patyshakuliyeva A."/>
            <person name="Rokas A."/>
            <person name="Ruiz-Duenas F.J."/>
            <person name="Sabat G."/>
            <person name="Salamov A."/>
            <person name="Samejima M."/>
            <person name="Schmutz J."/>
            <person name="Slot J.C."/>
            <person name="St John F."/>
            <person name="Stenlid J."/>
            <person name="Sun H."/>
            <person name="Sun S."/>
            <person name="Syed K."/>
            <person name="Tsang A."/>
            <person name="Wiebenga A."/>
            <person name="Young D."/>
            <person name="Pisabarro A."/>
            <person name="Eastwood D.C."/>
            <person name="Martin F."/>
            <person name="Cullen D."/>
            <person name="Grigoriev I.V."/>
            <person name="Hibbett D.S."/>
        </authorList>
    </citation>
    <scope>NUCLEOTIDE SEQUENCE [LARGE SCALE GENOMIC DNA]</scope>
    <source>
        <strain evidence="3 4">DJM-731 SS1</strain>
    </source>
</reference>
<sequence length="645" mass="71630">MSDSHRTELLDPKRVAENLDIPVRGNLDDYVNSAAFDINCSQKAIELARALSSDNSDWTEGPGCNWSSLESLSTPPSAETGTHEISKLEARLYYAGISPKDWPTRVWRSSADVFEVPTGPEAYVRRMRLVDVPGTHEFAKNGLWDTVCDWVERLLKEEDVSVSSIDFARFTWRNKAEDREIDSEEEEEVVEEEGEEGAKEDDEDAYDSFAPVKPVEGGEQYFTNPTIWIGVFPESLTGLRAFEVAEKIRAFLDALKVKEVDIAFRESIARSIVGNGPALYPPVESGDPLEEFIDSVSVPLSIPISGTLGPYFQHNGKLYAITARHNLFLAADGNAPYRYNTSASKRDVVVMGNPAFTNYQNAIQARIGNLNETVKSLRKKIASLKERVGNGIGLPGTRALLAEQEGELRKTARKISSLKQHSVTMSKNWSKLSDRIIGHIVWSPPIGVGPNRFTQDVCVVELKKSKFTHFIGNVLSLGPKYSETDFTTLMHQRTDVPSDFEYPTDGLLVLRGMFTTDPVYDHNSLGSHRERTRHVIKNGFFTGTTVGNLPRFMSFVRKYFTTGTLESLELAIFLHENETGTFSKSGDSGALIFVGLLTGGTNKGTDGSDITYATPFTYIWDLVLSEFPGANLYFQDIPAFLAAPV</sequence>